<dbReference type="SUPFAM" id="SSF53756">
    <property type="entry name" value="UDP-Glycosyltransferase/glycogen phosphorylase"/>
    <property type="match status" value="1"/>
</dbReference>
<protein>
    <recommendedName>
        <fullName evidence="1">Glycosyl transferase family 1 domain-containing protein</fullName>
    </recommendedName>
</protein>
<dbReference type="EMBL" id="CP023004">
    <property type="protein sequence ID" value="AWI08443.1"/>
    <property type="molecule type" value="Genomic_DNA"/>
</dbReference>
<dbReference type="Pfam" id="PF00534">
    <property type="entry name" value="Glycos_transf_1"/>
    <property type="match status" value="1"/>
</dbReference>
<dbReference type="RefSeq" id="WP_108824251.1">
    <property type="nucleotide sequence ID" value="NZ_CP023004.1"/>
</dbReference>
<dbReference type="GO" id="GO:0016757">
    <property type="term" value="F:glycosyltransferase activity"/>
    <property type="evidence" value="ECO:0007669"/>
    <property type="project" value="InterPro"/>
</dbReference>
<gene>
    <name evidence="2" type="ORF">CKA38_03530</name>
</gene>
<accession>A0A2U8E0R4</accession>
<feature type="domain" description="Glycosyl transferase family 1" evidence="1">
    <location>
        <begin position="203"/>
        <end position="352"/>
    </location>
</feature>
<dbReference type="PANTHER" id="PTHR12526">
    <property type="entry name" value="GLYCOSYLTRANSFERASE"/>
    <property type="match status" value="1"/>
</dbReference>
<dbReference type="InterPro" id="IPR001296">
    <property type="entry name" value="Glyco_trans_1"/>
</dbReference>
<dbReference type="CDD" id="cd03801">
    <property type="entry name" value="GT4_PimA-like"/>
    <property type="match status" value="1"/>
</dbReference>
<evidence type="ECO:0000313" key="3">
    <source>
        <dbReference type="Proteomes" id="UP000244896"/>
    </source>
</evidence>
<dbReference type="Proteomes" id="UP000244896">
    <property type="component" value="Chromosome"/>
</dbReference>
<dbReference type="KEGG" id="elut:CKA38_03530"/>
<proteinExistence type="predicted"/>
<dbReference type="AlphaFoldDB" id="A0A2U8E0R4"/>
<sequence>MIPYVLFYLGYDDDRGGICSFLRALSTAAAPHFEMTLGVNEAAQFDRLALPVIEFPIINGETISPRTFLRARIIARAAREWLRADPRRVFHGCSRTGLLVALWLAHWGERRVAATVHHYGRHRWFYRRAARTLTPGKRLFFLSPEMSRYYGLPPQSWDDCLPPCIVPGTRASCPQNEPPKLFENTKRAGFPRSRGEIIRAAGIGAIVRWKRWEFVLDALAQLPAYIRAQWHFTHIGANDGTEDSIRYERELRERTRALNLETRVTWLGQQPSSAPLLRETDVLLVPSDNEPFSIARIEAFDADVPSISADSGGARDLITTTPPVNGWFFRTGDAADLARALAHLAETNALAQARIDRDSLRRFSADHSARQHAQVYAGLLES</sequence>
<dbReference type="Gene3D" id="3.40.50.2000">
    <property type="entry name" value="Glycogen Phosphorylase B"/>
    <property type="match status" value="2"/>
</dbReference>
<evidence type="ECO:0000259" key="1">
    <source>
        <dbReference type="Pfam" id="PF00534"/>
    </source>
</evidence>
<organism evidence="2 3">
    <name type="scientific">Ereboglobus luteus</name>
    <dbReference type="NCBI Taxonomy" id="1796921"/>
    <lineage>
        <taxon>Bacteria</taxon>
        <taxon>Pseudomonadati</taxon>
        <taxon>Verrucomicrobiota</taxon>
        <taxon>Opitutia</taxon>
        <taxon>Opitutales</taxon>
        <taxon>Opitutaceae</taxon>
        <taxon>Ereboglobus</taxon>
    </lineage>
</organism>
<name>A0A2U8E0R4_9BACT</name>
<dbReference type="OrthoDB" id="190538at2"/>
<reference evidence="2 3" key="1">
    <citation type="journal article" date="2018" name="Syst. Appl. Microbiol.">
        <title>Ereboglobus luteus gen. nov. sp. nov. from cockroach guts, and new insights into the oxygen relationship of the genera Opitutus and Didymococcus (Verrucomicrobia: Opitutaceae).</title>
        <authorList>
            <person name="Tegtmeier D."/>
            <person name="Belitz A."/>
            <person name="Radek R."/>
            <person name="Heimerl T."/>
            <person name="Brune A."/>
        </authorList>
    </citation>
    <scope>NUCLEOTIDE SEQUENCE [LARGE SCALE GENOMIC DNA]</scope>
    <source>
        <strain evidence="2 3">Ho45</strain>
    </source>
</reference>
<keyword evidence="3" id="KW-1185">Reference proteome</keyword>
<evidence type="ECO:0000313" key="2">
    <source>
        <dbReference type="EMBL" id="AWI08443.1"/>
    </source>
</evidence>